<dbReference type="OrthoDB" id="7573860at2"/>
<dbReference type="AlphaFoldDB" id="A0A345YAP3"/>
<keyword evidence="1" id="KW-1133">Transmembrane helix</keyword>
<dbReference type="Proteomes" id="UP000254508">
    <property type="component" value="Chromosome"/>
</dbReference>
<dbReference type="EMBL" id="CP031357">
    <property type="protein sequence ID" value="AXK40995.1"/>
    <property type="molecule type" value="Genomic_DNA"/>
</dbReference>
<protein>
    <submittedName>
        <fullName evidence="2">Uncharacterized protein</fullName>
    </submittedName>
</protein>
<dbReference type="KEGG" id="err:DVR09_00410"/>
<feature type="transmembrane region" description="Helical" evidence="1">
    <location>
        <begin position="6"/>
        <end position="25"/>
    </location>
</feature>
<keyword evidence="1" id="KW-0812">Transmembrane</keyword>
<feature type="transmembrane region" description="Helical" evidence="1">
    <location>
        <begin position="32"/>
        <end position="52"/>
    </location>
</feature>
<feature type="transmembrane region" description="Helical" evidence="1">
    <location>
        <begin position="58"/>
        <end position="78"/>
    </location>
</feature>
<reference evidence="3" key="1">
    <citation type="submission" date="2018-07" db="EMBL/GenBank/DDBJ databases">
        <title>Genome sequence of Erythrobacter strain YH-07, an antagonistic bacterium isolated from Yellow Sea.</title>
        <authorList>
            <person name="Tang T."/>
            <person name="Liu Q."/>
            <person name="Sun X."/>
        </authorList>
    </citation>
    <scope>NUCLEOTIDE SEQUENCE [LARGE SCALE GENOMIC DNA]</scope>
    <source>
        <strain evidence="3">YH-07</strain>
    </source>
</reference>
<accession>A0A345YAP3</accession>
<keyword evidence="1" id="KW-0472">Membrane</keyword>
<proteinExistence type="predicted"/>
<evidence type="ECO:0000256" key="1">
    <source>
        <dbReference type="SAM" id="Phobius"/>
    </source>
</evidence>
<sequence length="191" mass="19471">MAGDTMLWFGCALAIGGIAALRLSWSRAGRSAGLNALGWAGLAGGSLLAGLAEGAWGIAVVALFAMGTAALFLARAALEQPRSLRRSAVSFRAVSTAGRGNWRRGTVTFLLAGPAALALAVAAALAARSLAIRWPVAEADANVMVLALVPLIWPLLAFAVLMVCDRRRQIAMLVAGLAAASLPLLAMGGQP</sequence>
<feature type="transmembrane region" description="Helical" evidence="1">
    <location>
        <begin position="143"/>
        <end position="163"/>
    </location>
</feature>
<feature type="transmembrane region" description="Helical" evidence="1">
    <location>
        <begin position="170"/>
        <end position="189"/>
    </location>
</feature>
<evidence type="ECO:0000313" key="2">
    <source>
        <dbReference type="EMBL" id="AXK40995.1"/>
    </source>
</evidence>
<organism evidence="2 3">
    <name type="scientific">Erythrobacter aureus</name>
    <dbReference type="NCBI Taxonomy" id="2182384"/>
    <lineage>
        <taxon>Bacteria</taxon>
        <taxon>Pseudomonadati</taxon>
        <taxon>Pseudomonadota</taxon>
        <taxon>Alphaproteobacteria</taxon>
        <taxon>Sphingomonadales</taxon>
        <taxon>Erythrobacteraceae</taxon>
        <taxon>Erythrobacter/Porphyrobacter group</taxon>
        <taxon>Erythrobacter</taxon>
    </lineage>
</organism>
<name>A0A345YAP3_9SPHN</name>
<evidence type="ECO:0000313" key="3">
    <source>
        <dbReference type="Proteomes" id="UP000254508"/>
    </source>
</evidence>
<dbReference type="RefSeq" id="WP_115415188.1">
    <property type="nucleotide sequence ID" value="NZ_CP031357.1"/>
</dbReference>
<keyword evidence="3" id="KW-1185">Reference proteome</keyword>
<feature type="transmembrane region" description="Helical" evidence="1">
    <location>
        <begin position="109"/>
        <end position="131"/>
    </location>
</feature>
<gene>
    <name evidence="2" type="ORF">DVR09_00410</name>
</gene>